<dbReference type="PROSITE" id="PS51257">
    <property type="entry name" value="PROKAR_LIPOPROTEIN"/>
    <property type="match status" value="1"/>
</dbReference>
<dbReference type="Gene3D" id="1.10.1380.10">
    <property type="entry name" value="Neutral endopeptidase , domain2"/>
    <property type="match status" value="1"/>
</dbReference>
<evidence type="ECO:0000313" key="12">
    <source>
        <dbReference type="Proteomes" id="UP001379533"/>
    </source>
</evidence>
<dbReference type="InterPro" id="IPR024079">
    <property type="entry name" value="MetalloPept_cat_dom_sf"/>
</dbReference>
<keyword evidence="4" id="KW-0378">Hydrolase</keyword>
<keyword evidence="12" id="KW-1185">Reference proteome</keyword>
<organism evidence="11 12">
    <name type="scientific">Pendulispora brunnea</name>
    <dbReference type="NCBI Taxonomy" id="2905690"/>
    <lineage>
        <taxon>Bacteria</taxon>
        <taxon>Pseudomonadati</taxon>
        <taxon>Myxococcota</taxon>
        <taxon>Myxococcia</taxon>
        <taxon>Myxococcales</taxon>
        <taxon>Sorangiineae</taxon>
        <taxon>Pendulisporaceae</taxon>
        <taxon>Pendulispora</taxon>
    </lineage>
</organism>
<dbReference type="RefSeq" id="WP_394843196.1">
    <property type="nucleotide sequence ID" value="NZ_CP089982.1"/>
</dbReference>
<comment type="cofactor">
    <cofactor evidence="1">
        <name>Zn(2+)</name>
        <dbReference type="ChEBI" id="CHEBI:29105"/>
    </cofactor>
</comment>
<dbReference type="PANTHER" id="PTHR11733">
    <property type="entry name" value="ZINC METALLOPROTEASE FAMILY M13 NEPRILYSIN-RELATED"/>
    <property type="match status" value="1"/>
</dbReference>
<dbReference type="Proteomes" id="UP001379533">
    <property type="component" value="Chromosome"/>
</dbReference>
<feature type="compositionally biased region" description="Pro residues" evidence="7">
    <location>
        <begin position="28"/>
        <end position="47"/>
    </location>
</feature>
<dbReference type="InterPro" id="IPR042089">
    <property type="entry name" value="Peptidase_M13_dom_2"/>
</dbReference>
<dbReference type="EMBL" id="CP089982">
    <property type="protein sequence ID" value="WXA92592.1"/>
    <property type="molecule type" value="Genomic_DNA"/>
</dbReference>
<accession>A0ABZ2K1U9</accession>
<evidence type="ECO:0000256" key="8">
    <source>
        <dbReference type="SAM" id="SignalP"/>
    </source>
</evidence>
<dbReference type="PROSITE" id="PS51885">
    <property type="entry name" value="NEPRILYSIN"/>
    <property type="match status" value="1"/>
</dbReference>
<dbReference type="PANTHER" id="PTHR11733:SF211">
    <property type="entry name" value="OLIGOPEPTIDASE LIPOPROTEIN M13 FAMILY"/>
    <property type="match status" value="1"/>
</dbReference>
<dbReference type="InterPro" id="IPR000718">
    <property type="entry name" value="Peptidase_M13"/>
</dbReference>
<keyword evidence="5" id="KW-0862">Zinc</keyword>
<dbReference type="Pfam" id="PF05649">
    <property type="entry name" value="Peptidase_M13_N"/>
    <property type="match status" value="1"/>
</dbReference>
<feature type="chain" id="PRO_5046488937" evidence="8">
    <location>
        <begin position="23"/>
        <end position="709"/>
    </location>
</feature>
<evidence type="ECO:0000256" key="4">
    <source>
        <dbReference type="ARBA" id="ARBA00022801"/>
    </source>
</evidence>
<gene>
    <name evidence="11" type="ORF">LZC95_39870</name>
</gene>
<protein>
    <submittedName>
        <fullName evidence="11">M13 family metallopeptidase</fullName>
    </submittedName>
</protein>
<sequence>MPNSIFRPSFALSLLSALSAVACGGAESPPPAPPAPVSSASPPPVAAAPPTVAGHSIDLAAMDRSVKPGADIFLHANGAWYAKAEIAADRSSTGTGVRVTEEIEKRTRGILEETAKSTAAGSLAKKIGDTYASYMDEAAIETRGTAPLRPLLDRIAKIRDARGLATYLGSTLRADVDPLNDTNYHTDHVLGLFVEQDLNDPSRSVPYLLQGGLGMPDRSYYLDEGARVQAHRDAYVRYVATLLRLAGVADADAKAGRVVALEKKIAQKHASREESGDVSKANNPWSRADFAAKAPGLDWNAYFAAASLDKQASFIVWQPAAVTGLAALVKSEPLAVWKEYLTARTIDHVARFLPKAFDEARFEFHSKQLRGTQAPPPRWRRANEVVTEGLGEAVGKLYVERYFPPETKRAVQGLVENLVTAFGRRIDALTWMAPATKAKAKEKLGTLKVEVGYPDAWRDYSGLEVVRGDAFGNFERAQLFEYRRNLQKIGRPADRGEWAMVPQVVNAVNLPVRNTLNFPAGMLSPPYFDAKSTAAANYGAIGAIIGHEISHSFDDQGAKFDARGRFADWWTPDDLAHFQSSGAALAAQYDAYKPFPDLAVNGKQTLGENIADLAGLAVAYDAWRASLGGAPAPVQDGLSGDQQFFLSYAQSWQSKIRDESLRHRVMTDGHAPPKYRTFTMRNLDAWYSAFDVGAGDPLYLAPNARVRVW</sequence>
<evidence type="ECO:0000256" key="1">
    <source>
        <dbReference type="ARBA" id="ARBA00001947"/>
    </source>
</evidence>
<feature type="signal peptide" evidence="8">
    <location>
        <begin position="1"/>
        <end position="22"/>
    </location>
</feature>
<feature type="domain" description="Peptidase M13 N-terminal" evidence="10">
    <location>
        <begin position="68"/>
        <end position="454"/>
    </location>
</feature>
<dbReference type="Gene3D" id="3.40.390.10">
    <property type="entry name" value="Collagenase (Catalytic Domain)"/>
    <property type="match status" value="1"/>
</dbReference>
<dbReference type="CDD" id="cd08662">
    <property type="entry name" value="M13"/>
    <property type="match status" value="1"/>
</dbReference>
<evidence type="ECO:0000259" key="10">
    <source>
        <dbReference type="Pfam" id="PF05649"/>
    </source>
</evidence>
<evidence type="ECO:0000256" key="7">
    <source>
        <dbReference type="SAM" id="MobiDB-lite"/>
    </source>
</evidence>
<dbReference type="SUPFAM" id="SSF55486">
    <property type="entry name" value="Metalloproteases ('zincins'), catalytic domain"/>
    <property type="match status" value="1"/>
</dbReference>
<keyword evidence="3" id="KW-0479">Metal-binding</keyword>
<keyword evidence="2" id="KW-0645">Protease</keyword>
<evidence type="ECO:0000256" key="6">
    <source>
        <dbReference type="ARBA" id="ARBA00023049"/>
    </source>
</evidence>
<feature type="region of interest" description="Disordered" evidence="7">
    <location>
        <begin position="25"/>
        <end position="49"/>
    </location>
</feature>
<keyword evidence="6" id="KW-0482">Metalloprotease</keyword>
<evidence type="ECO:0000259" key="9">
    <source>
        <dbReference type="Pfam" id="PF01431"/>
    </source>
</evidence>
<keyword evidence="8" id="KW-0732">Signal</keyword>
<evidence type="ECO:0000256" key="2">
    <source>
        <dbReference type="ARBA" id="ARBA00022670"/>
    </source>
</evidence>
<dbReference type="Pfam" id="PF01431">
    <property type="entry name" value="Peptidase_M13"/>
    <property type="match status" value="1"/>
</dbReference>
<dbReference type="PRINTS" id="PR00786">
    <property type="entry name" value="NEPRILYSIN"/>
</dbReference>
<reference evidence="11 12" key="1">
    <citation type="submission" date="2021-12" db="EMBL/GenBank/DDBJ databases">
        <title>Discovery of the Pendulisporaceae a myxobacterial family with distinct sporulation behavior and unique specialized metabolism.</title>
        <authorList>
            <person name="Garcia R."/>
            <person name="Popoff A."/>
            <person name="Bader C.D."/>
            <person name="Loehr J."/>
            <person name="Walesch S."/>
            <person name="Walt C."/>
            <person name="Boldt J."/>
            <person name="Bunk B."/>
            <person name="Haeckl F.J.F.P.J."/>
            <person name="Gunesch A.P."/>
            <person name="Birkelbach J."/>
            <person name="Nuebel U."/>
            <person name="Pietschmann T."/>
            <person name="Bach T."/>
            <person name="Mueller R."/>
        </authorList>
    </citation>
    <scope>NUCLEOTIDE SEQUENCE [LARGE SCALE GENOMIC DNA]</scope>
    <source>
        <strain evidence="11 12">MSr12523</strain>
    </source>
</reference>
<evidence type="ECO:0000313" key="11">
    <source>
        <dbReference type="EMBL" id="WXA92592.1"/>
    </source>
</evidence>
<feature type="domain" description="Peptidase M13 C-terminal" evidence="9">
    <location>
        <begin position="506"/>
        <end position="706"/>
    </location>
</feature>
<proteinExistence type="predicted"/>
<evidence type="ECO:0000256" key="3">
    <source>
        <dbReference type="ARBA" id="ARBA00022723"/>
    </source>
</evidence>
<dbReference type="InterPro" id="IPR018497">
    <property type="entry name" value="Peptidase_M13_C"/>
</dbReference>
<name>A0ABZ2K1U9_9BACT</name>
<dbReference type="InterPro" id="IPR008753">
    <property type="entry name" value="Peptidase_M13_N"/>
</dbReference>
<evidence type="ECO:0000256" key="5">
    <source>
        <dbReference type="ARBA" id="ARBA00022833"/>
    </source>
</evidence>